<proteinExistence type="predicted"/>
<keyword evidence="3" id="KW-1185">Reference proteome</keyword>
<evidence type="ECO:0000313" key="3">
    <source>
        <dbReference type="Proteomes" id="UP000028524"/>
    </source>
</evidence>
<gene>
    <name evidence="2" type="ORF">S40285_09882</name>
</gene>
<organism evidence="2 3">
    <name type="scientific">Stachybotrys chlorohalonatus (strain IBT 40285)</name>
    <dbReference type="NCBI Taxonomy" id="1283841"/>
    <lineage>
        <taxon>Eukaryota</taxon>
        <taxon>Fungi</taxon>
        <taxon>Dikarya</taxon>
        <taxon>Ascomycota</taxon>
        <taxon>Pezizomycotina</taxon>
        <taxon>Sordariomycetes</taxon>
        <taxon>Hypocreomycetidae</taxon>
        <taxon>Hypocreales</taxon>
        <taxon>Stachybotryaceae</taxon>
        <taxon>Stachybotrys</taxon>
    </lineage>
</organism>
<dbReference type="InParanoid" id="A0A084QKL8"/>
<sequence>MEVVDDAASQYSLSQLQHAHAGHSTSTVPGQSPRGGRAAAALVVWLLDSPAATTSNIPRFGTQSCMAAAQQRGGQDVAALIPTLCHHVL</sequence>
<dbReference type="AlphaFoldDB" id="A0A084QKL8"/>
<protein>
    <submittedName>
        <fullName evidence="2">Uncharacterized protein</fullName>
    </submittedName>
</protein>
<name>A0A084QKL8_STAC4</name>
<evidence type="ECO:0000313" key="2">
    <source>
        <dbReference type="EMBL" id="KFA64503.1"/>
    </source>
</evidence>
<feature type="region of interest" description="Disordered" evidence="1">
    <location>
        <begin position="15"/>
        <end position="35"/>
    </location>
</feature>
<evidence type="ECO:0000256" key="1">
    <source>
        <dbReference type="SAM" id="MobiDB-lite"/>
    </source>
</evidence>
<dbReference type="HOGENOM" id="CLU_2456242_0_0_1"/>
<dbReference type="Proteomes" id="UP000028524">
    <property type="component" value="Unassembled WGS sequence"/>
</dbReference>
<accession>A0A084QKL8</accession>
<reference evidence="2 3" key="1">
    <citation type="journal article" date="2014" name="BMC Genomics">
        <title>Comparative genome sequencing reveals chemotype-specific gene clusters in the toxigenic black mold Stachybotrys.</title>
        <authorList>
            <person name="Semeiks J."/>
            <person name="Borek D."/>
            <person name="Otwinowski Z."/>
            <person name="Grishin N.V."/>
        </authorList>
    </citation>
    <scope>NUCLEOTIDE SEQUENCE [LARGE SCALE GENOMIC DNA]</scope>
    <source>
        <strain evidence="2 3">IBT 40285</strain>
    </source>
</reference>
<dbReference type="EMBL" id="KL660686">
    <property type="protein sequence ID" value="KFA64503.1"/>
    <property type="molecule type" value="Genomic_DNA"/>
</dbReference>
<feature type="compositionally biased region" description="Polar residues" evidence="1">
    <location>
        <begin position="15"/>
        <end position="30"/>
    </location>
</feature>